<dbReference type="Gene3D" id="2.60.120.10">
    <property type="entry name" value="Jelly Rolls"/>
    <property type="match status" value="1"/>
</dbReference>
<name>A0A7D3R098_9VIRU</name>
<dbReference type="CDD" id="cd10548">
    <property type="entry name" value="cupin_CDO"/>
    <property type="match status" value="1"/>
</dbReference>
<evidence type="ECO:0000256" key="2">
    <source>
        <dbReference type="ARBA" id="ARBA00022723"/>
    </source>
</evidence>
<keyword evidence="5" id="KW-0408">Iron</keyword>
<dbReference type="EMBL" id="MT418680">
    <property type="protein sequence ID" value="QKF93501.1"/>
    <property type="molecule type" value="Genomic_DNA"/>
</dbReference>
<dbReference type="Pfam" id="PF05995">
    <property type="entry name" value="CDO_I"/>
    <property type="match status" value="1"/>
</dbReference>
<dbReference type="InterPro" id="IPR010300">
    <property type="entry name" value="CDO_1"/>
</dbReference>
<dbReference type="InterPro" id="IPR014710">
    <property type="entry name" value="RmlC-like_jellyroll"/>
</dbReference>
<evidence type="ECO:0000313" key="6">
    <source>
        <dbReference type="EMBL" id="QKF93501.1"/>
    </source>
</evidence>
<organism evidence="6 7">
    <name type="scientific">Fadolivirus FV1/VV64</name>
    <dbReference type="NCBI Taxonomy" id="3070911"/>
    <lineage>
        <taxon>Viruses</taxon>
        <taxon>Varidnaviria</taxon>
        <taxon>Bamfordvirae</taxon>
        <taxon>Nucleocytoviricota</taxon>
        <taxon>Megaviricetes</taxon>
        <taxon>Imitervirales</taxon>
        <taxon>Mimiviridae</taxon>
        <taxon>Klosneuvirinae</taxon>
        <taxon>Fadolivirus</taxon>
        <taxon>Fadolivirus algeromassiliense</taxon>
    </lineage>
</organism>
<keyword evidence="3 6" id="KW-0223">Dioxygenase</keyword>
<dbReference type="PANTHER" id="PTHR12918">
    <property type="entry name" value="CYSTEINE DIOXYGENASE"/>
    <property type="match status" value="1"/>
</dbReference>
<evidence type="ECO:0000256" key="1">
    <source>
        <dbReference type="ARBA" id="ARBA00006622"/>
    </source>
</evidence>
<keyword evidence="4" id="KW-0560">Oxidoreductase</keyword>
<accession>A0A7D3R098</accession>
<evidence type="ECO:0000256" key="4">
    <source>
        <dbReference type="ARBA" id="ARBA00023002"/>
    </source>
</evidence>
<dbReference type="GO" id="GO:0016702">
    <property type="term" value="F:oxidoreductase activity, acting on single donors with incorporation of molecular oxygen, incorporation of two atoms of oxygen"/>
    <property type="evidence" value="ECO:0007669"/>
    <property type="project" value="InterPro"/>
</dbReference>
<sequence length="150" mass="17541">METLEALGNCVTDQLHKGHKLQDLRYLIETYNGTDWESFIKFSNEKYLKNNVFSNDQIDIFVICWNNNQKSGIHDHPENGCLLRLMQGSLQEDVYVKNNNDYEHIRTNYLHSNGISYKEGKSCIHNIINGDQKTVSLHIYSPSNYKTVYY</sequence>
<keyword evidence="2" id="KW-0479">Metal-binding</keyword>
<reference evidence="6 7" key="1">
    <citation type="submission" date="2020-04" db="EMBL/GenBank/DDBJ databases">
        <title>Advantages and limits of metagenomic assembly and binning of a giant virus.</title>
        <authorList>
            <person name="Schulz F."/>
            <person name="Andreani J."/>
            <person name="Francis R."/>
            <person name="Boudjemaa H."/>
            <person name="Bou Khalil J.Y."/>
            <person name="Lee J."/>
            <person name="La Scola B."/>
            <person name="Woyke T."/>
        </authorList>
    </citation>
    <scope>NUCLEOTIDE SEQUENCE [LARGE SCALE GENOMIC DNA]</scope>
    <source>
        <strain evidence="6 7">FV1/VV64</strain>
    </source>
</reference>
<keyword evidence="7" id="KW-1185">Reference proteome</keyword>
<evidence type="ECO:0000256" key="3">
    <source>
        <dbReference type="ARBA" id="ARBA00022964"/>
    </source>
</evidence>
<dbReference type="GO" id="GO:0008198">
    <property type="term" value="F:ferrous iron binding"/>
    <property type="evidence" value="ECO:0007669"/>
    <property type="project" value="TreeGrafter"/>
</dbReference>
<dbReference type="Proteomes" id="UP001162001">
    <property type="component" value="Segment"/>
</dbReference>
<comment type="similarity">
    <text evidence="1">Belongs to the cysteine dioxygenase family.</text>
</comment>
<dbReference type="PANTHER" id="PTHR12918:SF1">
    <property type="entry name" value="CYSTEINE DIOXYGENASE TYPE 1"/>
    <property type="match status" value="1"/>
</dbReference>
<protein>
    <submittedName>
        <fullName evidence="6">Cysteine dioxygenase type I</fullName>
    </submittedName>
</protein>
<proteinExistence type="inferred from homology"/>
<dbReference type="SUPFAM" id="SSF51182">
    <property type="entry name" value="RmlC-like cupins"/>
    <property type="match status" value="1"/>
</dbReference>
<evidence type="ECO:0000313" key="7">
    <source>
        <dbReference type="Proteomes" id="UP001162001"/>
    </source>
</evidence>
<dbReference type="InterPro" id="IPR011051">
    <property type="entry name" value="RmlC_Cupin_sf"/>
</dbReference>
<gene>
    <name evidence="6" type="ORF">Fadolivirus_1_43</name>
</gene>
<evidence type="ECO:0000256" key="5">
    <source>
        <dbReference type="ARBA" id="ARBA00023004"/>
    </source>
</evidence>